<keyword evidence="2" id="KW-0326">Glycosidase</keyword>
<dbReference type="RefSeq" id="WP_271434380.1">
    <property type="nucleotide sequence ID" value="NZ_CP073355.1"/>
</dbReference>
<dbReference type="Pfam" id="PF02903">
    <property type="entry name" value="Alpha-amylase_N"/>
    <property type="match status" value="1"/>
</dbReference>
<evidence type="ECO:0000313" key="4">
    <source>
        <dbReference type="EMBL" id="URA09254.1"/>
    </source>
</evidence>
<evidence type="ECO:0000313" key="5">
    <source>
        <dbReference type="Proteomes" id="UP001056539"/>
    </source>
</evidence>
<organism evidence="4 5">
    <name type="scientific">Thermospira aquatica</name>
    <dbReference type="NCBI Taxonomy" id="2828656"/>
    <lineage>
        <taxon>Bacteria</taxon>
        <taxon>Pseudomonadati</taxon>
        <taxon>Spirochaetota</taxon>
        <taxon>Spirochaetia</taxon>
        <taxon>Brevinematales</taxon>
        <taxon>Thermospiraceae</taxon>
        <taxon>Thermospira</taxon>
    </lineage>
</organism>
<dbReference type="AlphaFoldDB" id="A0AAX3BAG0"/>
<dbReference type="InterPro" id="IPR013783">
    <property type="entry name" value="Ig-like_fold"/>
</dbReference>
<dbReference type="KEGG" id="taqu:KDW03_07030"/>
<dbReference type="EMBL" id="CP073355">
    <property type="protein sequence ID" value="URA09254.1"/>
    <property type="molecule type" value="Genomic_DNA"/>
</dbReference>
<dbReference type="InterPro" id="IPR004185">
    <property type="entry name" value="Glyco_hydro_13_lg-like_dom"/>
</dbReference>
<dbReference type="Gene3D" id="3.90.400.10">
    <property type="entry name" value="Oligo-1,6-glucosidase, Domain 2"/>
    <property type="match status" value="1"/>
</dbReference>
<evidence type="ECO:0000256" key="2">
    <source>
        <dbReference type="ARBA" id="ARBA00023295"/>
    </source>
</evidence>
<dbReference type="InterPro" id="IPR013780">
    <property type="entry name" value="Glyco_hydro_b"/>
</dbReference>
<dbReference type="InterPro" id="IPR006047">
    <property type="entry name" value="GH13_cat_dom"/>
</dbReference>
<dbReference type="GO" id="GO:0005975">
    <property type="term" value="P:carbohydrate metabolic process"/>
    <property type="evidence" value="ECO:0007669"/>
    <property type="project" value="InterPro"/>
</dbReference>
<evidence type="ECO:0000256" key="1">
    <source>
        <dbReference type="ARBA" id="ARBA00022801"/>
    </source>
</evidence>
<proteinExistence type="predicted"/>
<protein>
    <submittedName>
        <fullName evidence="4">Alpha amylase N-terminal ig-like domain-containing protein</fullName>
    </submittedName>
</protein>
<reference evidence="4" key="1">
    <citation type="submission" date="2021-04" db="EMBL/GenBank/DDBJ databases">
        <authorList>
            <person name="Postec A."/>
        </authorList>
    </citation>
    <scope>NUCLEOTIDE SEQUENCE</scope>
    <source>
        <strain evidence="4">F1F22</strain>
    </source>
</reference>
<dbReference type="CDD" id="cd11338">
    <property type="entry name" value="AmyAc_CMD"/>
    <property type="match status" value="1"/>
</dbReference>
<dbReference type="SMART" id="SM00642">
    <property type="entry name" value="Aamy"/>
    <property type="match status" value="1"/>
</dbReference>
<dbReference type="InterPro" id="IPR017853">
    <property type="entry name" value="GH"/>
</dbReference>
<gene>
    <name evidence="4" type="ORF">KDW03_07030</name>
</gene>
<name>A0AAX3BAG0_9SPIR</name>
<dbReference type="Proteomes" id="UP001056539">
    <property type="component" value="Chromosome"/>
</dbReference>
<dbReference type="PANTHER" id="PTHR10357">
    <property type="entry name" value="ALPHA-AMYLASE FAMILY MEMBER"/>
    <property type="match status" value="1"/>
</dbReference>
<keyword evidence="1" id="KW-0378">Hydrolase</keyword>
<dbReference type="Gene3D" id="2.60.40.1180">
    <property type="entry name" value="Golgi alpha-mannosidase II"/>
    <property type="match status" value="1"/>
</dbReference>
<dbReference type="InterPro" id="IPR045857">
    <property type="entry name" value="O16G_dom_2"/>
</dbReference>
<dbReference type="PANTHER" id="PTHR10357:SF210">
    <property type="entry name" value="MALTODEXTRIN GLUCOSIDASE"/>
    <property type="match status" value="1"/>
</dbReference>
<dbReference type="GO" id="GO:0004553">
    <property type="term" value="F:hydrolase activity, hydrolyzing O-glycosyl compounds"/>
    <property type="evidence" value="ECO:0007669"/>
    <property type="project" value="InterPro"/>
</dbReference>
<dbReference type="CDD" id="cd02857">
    <property type="entry name" value="E_set_CDase_PDE_N"/>
    <property type="match status" value="1"/>
</dbReference>
<dbReference type="Pfam" id="PF00128">
    <property type="entry name" value="Alpha-amylase"/>
    <property type="match status" value="1"/>
</dbReference>
<dbReference type="SUPFAM" id="SSF51445">
    <property type="entry name" value="(Trans)glycosidases"/>
    <property type="match status" value="1"/>
</dbReference>
<dbReference type="Gene3D" id="3.20.20.80">
    <property type="entry name" value="Glycosidases"/>
    <property type="match status" value="1"/>
</dbReference>
<reference evidence="4" key="2">
    <citation type="submission" date="2022-06" db="EMBL/GenBank/DDBJ databases">
        <title>Thermospira aquatica gen. nov., sp. nov.</title>
        <authorList>
            <person name="Ben Ali Gam Z."/>
            <person name="Labat M."/>
        </authorList>
    </citation>
    <scope>NUCLEOTIDE SEQUENCE</scope>
    <source>
        <strain evidence="4">F1F22</strain>
    </source>
</reference>
<dbReference type="InterPro" id="IPR014756">
    <property type="entry name" value="Ig_E-set"/>
</dbReference>
<dbReference type="SUPFAM" id="SSF81296">
    <property type="entry name" value="E set domains"/>
    <property type="match status" value="1"/>
</dbReference>
<sequence length="619" mass="73051">MDWKELIFSDVTRDYVSSITPHIGDTVFIRIRLGKNHPVQKVLLWTLVNGDGHWLEMKPVQQTKHFEYYQGALRINEPYKQYRFVLITRDEIWYYTRSGIYDYPPTEDHDFVLLAQDDIPDWVSRGTFYHIFPDRFARSGHTSLKPYTYNGFQAREMPWEAKPLPYNEAGCLDFYMGDLDGIRQKIPYLKDLGVTALYLNPIFEAPSTHRYDCSDYTRVDEKLGGNTALIRLSEALHEADMKLMLDISINHTGKNHHWFQRAQADPTSEEREYYYFDKQGNYVSWYNIPILPQLNYCSQKLRDKMYRLTDSVLQMYLKPPYFIDGWRFDVGNQTARHDEDQMGHEVFQEIRQALKSVRRDIYLIGEHWEDNISYHLGNEWDGAMNYFASLRPLRFFAGETDHFLKPKLPPTFERKRGNARAIASQIIQHYSRLPNPLMHTQFNLLDSHDIVRFHNQKNLFNKSWYRGMLSIAFLLPGTFSIYYGDEILLDGDTSAIEGCRYPMQWDESRWDKEARSWYQKLAKWKKSTLALQEGSLRFFPVDENVVVMARFTMDEAWIGVLSNAEETREIVIDLTPLGVEENSPLESLWSGERYMLQGHVWRTVLPPWGHDLVKIKLIP</sequence>
<feature type="domain" description="Glycosyl hydrolase family 13 catalytic" evidence="3">
    <location>
        <begin position="130"/>
        <end position="525"/>
    </location>
</feature>
<keyword evidence="5" id="KW-1185">Reference proteome</keyword>
<accession>A0AAX3BAG0</accession>
<dbReference type="Gene3D" id="2.60.40.10">
    <property type="entry name" value="Immunoglobulins"/>
    <property type="match status" value="1"/>
</dbReference>
<evidence type="ECO:0000259" key="3">
    <source>
        <dbReference type="SMART" id="SM00642"/>
    </source>
</evidence>